<dbReference type="EMBL" id="GGEC01070710">
    <property type="protein sequence ID" value="MBX51194.1"/>
    <property type="molecule type" value="Transcribed_RNA"/>
</dbReference>
<evidence type="ECO:0000313" key="1">
    <source>
        <dbReference type="EMBL" id="MBX51194.1"/>
    </source>
</evidence>
<organism evidence="1">
    <name type="scientific">Rhizophora mucronata</name>
    <name type="common">Asiatic mangrove</name>
    <dbReference type="NCBI Taxonomy" id="61149"/>
    <lineage>
        <taxon>Eukaryota</taxon>
        <taxon>Viridiplantae</taxon>
        <taxon>Streptophyta</taxon>
        <taxon>Embryophyta</taxon>
        <taxon>Tracheophyta</taxon>
        <taxon>Spermatophyta</taxon>
        <taxon>Magnoliopsida</taxon>
        <taxon>eudicotyledons</taxon>
        <taxon>Gunneridae</taxon>
        <taxon>Pentapetalae</taxon>
        <taxon>rosids</taxon>
        <taxon>fabids</taxon>
        <taxon>Malpighiales</taxon>
        <taxon>Rhizophoraceae</taxon>
        <taxon>Rhizophora</taxon>
    </lineage>
</organism>
<name>A0A2P2P8U9_RHIMU</name>
<accession>A0A2P2P8U9</accession>
<protein>
    <submittedName>
        <fullName evidence="1">Uncharacterized protein</fullName>
    </submittedName>
</protein>
<proteinExistence type="predicted"/>
<sequence>MFKCSARTVDGFSP</sequence>
<reference evidence="1" key="1">
    <citation type="submission" date="2018-02" db="EMBL/GenBank/DDBJ databases">
        <title>Rhizophora mucronata_Transcriptome.</title>
        <authorList>
            <person name="Meera S.P."/>
            <person name="Sreeshan A."/>
            <person name="Augustine A."/>
        </authorList>
    </citation>
    <scope>NUCLEOTIDE SEQUENCE</scope>
    <source>
        <tissue evidence="1">Leaf</tissue>
    </source>
</reference>